<protein>
    <submittedName>
        <fullName evidence="2">Uncharacterized protein</fullName>
    </submittedName>
</protein>
<gene>
    <name evidence="2" type="ORF">L211DRAFT_846053</name>
</gene>
<dbReference type="InParanoid" id="A0A3N4M2I3"/>
<organism evidence="2 3">
    <name type="scientific">Terfezia boudieri ATCC MYA-4762</name>
    <dbReference type="NCBI Taxonomy" id="1051890"/>
    <lineage>
        <taxon>Eukaryota</taxon>
        <taxon>Fungi</taxon>
        <taxon>Dikarya</taxon>
        <taxon>Ascomycota</taxon>
        <taxon>Pezizomycotina</taxon>
        <taxon>Pezizomycetes</taxon>
        <taxon>Pezizales</taxon>
        <taxon>Pezizaceae</taxon>
        <taxon>Terfezia</taxon>
    </lineage>
</organism>
<accession>A0A3N4M2I3</accession>
<feature type="region of interest" description="Disordered" evidence="1">
    <location>
        <begin position="191"/>
        <end position="251"/>
    </location>
</feature>
<dbReference type="Proteomes" id="UP000267821">
    <property type="component" value="Unassembled WGS sequence"/>
</dbReference>
<evidence type="ECO:0000256" key="1">
    <source>
        <dbReference type="SAM" id="MobiDB-lite"/>
    </source>
</evidence>
<dbReference type="OrthoDB" id="10537776at2759"/>
<reference evidence="2 3" key="1">
    <citation type="journal article" date="2018" name="Nat. Ecol. Evol.">
        <title>Pezizomycetes genomes reveal the molecular basis of ectomycorrhizal truffle lifestyle.</title>
        <authorList>
            <person name="Murat C."/>
            <person name="Payen T."/>
            <person name="Noel B."/>
            <person name="Kuo A."/>
            <person name="Morin E."/>
            <person name="Chen J."/>
            <person name="Kohler A."/>
            <person name="Krizsan K."/>
            <person name="Balestrini R."/>
            <person name="Da Silva C."/>
            <person name="Montanini B."/>
            <person name="Hainaut M."/>
            <person name="Levati E."/>
            <person name="Barry K.W."/>
            <person name="Belfiori B."/>
            <person name="Cichocki N."/>
            <person name="Clum A."/>
            <person name="Dockter R.B."/>
            <person name="Fauchery L."/>
            <person name="Guy J."/>
            <person name="Iotti M."/>
            <person name="Le Tacon F."/>
            <person name="Lindquist E.A."/>
            <person name="Lipzen A."/>
            <person name="Malagnac F."/>
            <person name="Mello A."/>
            <person name="Molinier V."/>
            <person name="Miyauchi S."/>
            <person name="Poulain J."/>
            <person name="Riccioni C."/>
            <person name="Rubini A."/>
            <person name="Sitrit Y."/>
            <person name="Splivallo R."/>
            <person name="Traeger S."/>
            <person name="Wang M."/>
            <person name="Zifcakova L."/>
            <person name="Wipf D."/>
            <person name="Zambonelli A."/>
            <person name="Paolocci F."/>
            <person name="Nowrousian M."/>
            <person name="Ottonello S."/>
            <person name="Baldrian P."/>
            <person name="Spatafora J.W."/>
            <person name="Henrissat B."/>
            <person name="Nagy L.G."/>
            <person name="Aury J.M."/>
            <person name="Wincker P."/>
            <person name="Grigoriev I.V."/>
            <person name="Bonfante P."/>
            <person name="Martin F.M."/>
        </authorList>
    </citation>
    <scope>NUCLEOTIDE SEQUENCE [LARGE SCALE GENOMIC DNA]</scope>
    <source>
        <strain evidence="2 3">ATCC MYA-4762</strain>
    </source>
</reference>
<feature type="compositionally biased region" description="Acidic residues" evidence="1">
    <location>
        <begin position="222"/>
        <end position="236"/>
    </location>
</feature>
<name>A0A3N4M2I3_9PEZI</name>
<keyword evidence="3" id="KW-1185">Reference proteome</keyword>
<evidence type="ECO:0000313" key="3">
    <source>
        <dbReference type="Proteomes" id="UP000267821"/>
    </source>
</evidence>
<dbReference type="AlphaFoldDB" id="A0A3N4M2I3"/>
<dbReference type="EMBL" id="ML121530">
    <property type="protein sequence ID" value="RPB28089.1"/>
    <property type="molecule type" value="Genomic_DNA"/>
</dbReference>
<proteinExistence type="predicted"/>
<sequence>MASSKRPRVMSNRNSFSKPADFMGIWEENTKSQREKYEAAKLKYIVQTDPQFIQEREKDRHLEIEKTQIEKLKAENERNMILIRQYEIVASLNKNIEEVFPGALALAKGKAAVAAAEPRGPLSNVLDGILDGVMSRNGGNRNRLGGGESRLGGGESRLGGGESRLEGGESTVVLNCNVGMRSWVGPSVVAKGSKPLPKPSLPSLPSLSSRRPQDRLMVNPNEIEDEKENMEETNDEDGYKDGYDDDDDELN</sequence>
<feature type="compositionally biased region" description="Gly residues" evidence="1">
    <location>
        <begin position="144"/>
        <end position="162"/>
    </location>
</feature>
<feature type="region of interest" description="Disordered" evidence="1">
    <location>
        <begin position="136"/>
        <end position="166"/>
    </location>
</feature>
<evidence type="ECO:0000313" key="2">
    <source>
        <dbReference type="EMBL" id="RPB28089.1"/>
    </source>
</evidence>